<dbReference type="EMBL" id="BMHA01000003">
    <property type="protein sequence ID" value="GGI04689.1"/>
    <property type="molecule type" value="Genomic_DNA"/>
</dbReference>
<reference evidence="1" key="2">
    <citation type="submission" date="2020-09" db="EMBL/GenBank/DDBJ databases">
        <authorList>
            <person name="Sun Q."/>
            <person name="Zhou Y."/>
        </authorList>
    </citation>
    <scope>NUCLEOTIDE SEQUENCE</scope>
    <source>
        <strain evidence="1">CGMCC 1.14988</strain>
    </source>
</reference>
<reference evidence="1" key="1">
    <citation type="journal article" date="2014" name="Int. J. Syst. Evol. Microbiol.">
        <title>Complete genome sequence of Corynebacterium casei LMG S-19264T (=DSM 44701T), isolated from a smear-ripened cheese.</title>
        <authorList>
            <consortium name="US DOE Joint Genome Institute (JGI-PGF)"/>
            <person name="Walter F."/>
            <person name="Albersmeier A."/>
            <person name="Kalinowski J."/>
            <person name="Ruckert C."/>
        </authorList>
    </citation>
    <scope>NUCLEOTIDE SEQUENCE</scope>
    <source>
        <strain evidence="1">CGMCC 1.14988</strain>
    </source>
</reference>
<gene>
    <name evidence="1" type="ORF">GCM10011354_10350</name>
</gene>
<protein>
    <submittedName>
        <fullName evidence="1">Uncharacterized protein</fullName>
    </submittedName>
</protein>
<evidence type="ECO:0000313" key="1">
    <source>
        <dbReference type="EMBL" id="GGI04689.1"/>
    </source>
</evidence>
<evidence type="ECO:0000313" key="2">
    <source>
        <dbReference type="Proteomes" id="UP000650511"/>
    </source>
</evidence>
<keyword evidence="2" id="KW-1185">Reference proteome</keyword>
<dbReference type="OrthoDB" id="5188825at2"/>
<dbReference type="AlphaFoldDB" id="A0A8J3ET84"/>
<name>A0A8J3ET84_9ACTN</name>
<dbReference type="RefSeq" id="WP_130649744.1">
    <property type="nucleotide sequence ID" value="NZ_BMHA01000003.1"/>
</dbReference>
<proteinExistence type="predicted"/>
<organism evidence="1 2">
    <name type="scientific">Egicoccus halophilus</name>
    <dbReference type="NCBI Taxonomy" id="1670830"/>
    <lineage>
        <taxon>Bacteria</taxon>
        <taxon>Bacillati</taxon>
        <taxon>Actinomycetota</taxon>
        <taxon>Nitriliruptoria</taxon>
        <taxon>Egicoccales</taxon>
        <taxon>Egicoccaceae</taxon>
        <taxon>Egicoccus</taxon>
    </lineage>
</organism>
<comment type="caution">
    <text evidence="1">The sequence shown here is derived from an EMBL/GenBank/DDBJ whole genome shotgun (WGS) entry which is preliminary data.</text>
</comment>
<dbReference type="Proteomes" id="UP000650511">
    <property type="component" value="Unassembled WGS sequence"/>
</dbReference>
<accession>A0A8J3ET84</accession>
<sequence>MTRIRANCPGCGEVDLRPPDVTLRIVRADDGLVGEGSTYRFLCPDCDELVTKPADERIAQLLTTGGVPIEEFGDIDRLLELLLPPHPEGTIDAPAFTDDDLLDMQNLLKGDDWFEQLLAT</sequence>